<proteinExistence type="predicted"/>
<evidence type="ECO:0000313" key="2">
    <source>
        <dbReference type="Proteomes" id="UP001139103"/>
    </source>
</evidence>
<dbReference type="Proteomes" id="UP001139103">
    <property type="component" value="Unassembled WGS sequence"/>
</dbReference>
<dbReference type="RefSeq" id="WP_230214898.1">
    <property type="nucleotide sequence ID" value="NZ_JAJKFT010000002.1"/>
</dbReference>
<comment type="caution">
    <text evidence="1">The sequence shown here is derived from an EMBL/GenBank/DDBJ whole genome shotgun (WGS) entry which is preliminary data.</text>
</comment>
<name>A0A9X1MKE3_9BACT</name>
<keyword evidence="2" id="KW-1185">Reference proteome</keyword>
<sequence length="65" mass="7409">MQDLTARQFFPKLMPPLRIGYGADGCEDALTSQQRRELMSLTNPFSNTIVIKGDMLFQQRTIEST</sequence>
<evidence type="ECO:0000313" key="1">
    <source>
        <dbReference type="EMBL" id="MCC9627094.1"/>
    </source>
</evidence>
<organism evidence="1 2">
    <name type="scientific">Blastopirellula sediminis</name>
    <dbReference type="NCBI Taxonomy" id="2894196"/>
    <lineage>
        <taxon>Bacteria</taxon>
        <taxon>Pseudomonadati</taxon>
        <taxon>Planctomycetota</taxon>
        <taxon>Planctomycetia</taxon>
        <taxon>Pirellulales</taxon>
        <taxon>Pirellulaceae</taxon>
        <taxon>Blastopirellula</taxon>
    </lineage>
</organism>
<reference evidence="1" key="1">
    <citation type="submission" date="2021-11" db="EMBL/GenBank/DDBJ databases">
        <title>Genome sequence.</title>
        <authorList>
            <person name="Sun Q."/>
        </authorList>
    </citation>
    <scope>NUCLEOTIDE SEQUENCE</scope>
    <source>
        <strain evidence="1">JC732</strain>
    </source>
</reference>
<protein>
    <submittedName>
        <fullName evidence="1">Uncharacterized protein</fullName>
    </submittedName>
</protein>
<accession>A0A9X1MKE3</accession>
<gene>
    <name evidence="1" type="ORF">LOC68_01625</name>
</gene>
<dbReference type="AlphaFoldDB" id="A0A9X1MKE3"/>
<dbReference type="EMBL" id="JAJKFT010000002">
    <property type="protein sequence ID" value="MCC9627094.1"/>
    <property type="molecule type" value="Genomic_DNA"/>
</dbReference>